<keyword evidence="3" id="KW-1185">Reference proteome</keyword>
<proteinExistence type="predicted"/>
<evidence type="ECO:0000313" key="2">
    <source>
        <dbReference type="EMBL" id="GBP23003.1"/>
    </source>
</evidence>
<dbReference type="AlphaFoldDB" id="A0A4C1U985"/>
<gene>
    <name evidence="2" type="ORF">EVAR_15677_1</name>
</gene>
<dbReference type="Proteomes" id="UP000299102">
    <property type="component" value="Unassembled WGS sequence"/>
</dbReference>
<evidence type="ECO:0000313" key="3">
    <source>
        <dbReference type="Proteomes" id="UP000299102"/>
    </source>
</evidence>
<organism evidence="2 3">
    <name type="scientific">Eumeta variegata</name>
    <name type="common">Bagworm moth</name>
    <name type="synonym">Eumeta japonica</name>
    <dbReference type="NCBI Taxonomy" id="151549"/>
    <lineage>
        <taxon>Eukaryota</taxon>
        <taxon>Metazoa</taxon>
        <taxon>Ecdysozoa</taxon>
        <taxon>Arthropoda</taxon>
        <taxon>Hexapoda</taxon>
        <taxon>Insecta</taxon>
        <taxon>Pterygota</taxon>
        <taxon>Neoptera</taxon>
        <taxon>Endopterygota</taxon>
        <taxon>Lepidoptera</taxon>
        <taxon>Glossata</taxon>
        <taxon>Ditrysia</taxon>
        <taxon>Tineoidea</taxon>
        <taxon>Psychidae</taxon>
        <taxon>Oiketicinae</taxon>
        <taxon>Eumeta</taxon>
    </lineage>
</organism>
<name>A0A4C1U985_EUMVA</name>
<protein>
    <submittedName>
        <fullName evidence="2">Uncharacterized protein</fullName>
    </submittedName>
</protein>
<accession>A0A4C1U985</accession>
<reference evidence="2 3" key="1">
    <citation type="journal article" date="2019" name="Commun. Biol.">
        <title>The bagworm genome reveals a unique fibroin gene that provides high tensile strength.</title>
        <authorList>
            <person name="Kono N."/>
            <person name="Nakamura H."/>
            <person name="Ohtoshi R."/>
            <person name="Tomita M."/>
            <person name="Numata K."/>
            <person name="Arakawa K."/>
        </authorList>
    </citation>
    <scope>NUCLEOTIDE SEQUENCE [LARGE SCALE GENOMIC DNA]</scope>
</reference>
<sequence length="80" mass="8762">MTKKTRVSSDDDEDEGYYCLVCMESYGTSRPGDDWVAFGLLNEAHEACAADRHDDRRQLQRGGAPGAPPTAHAQTCLDDS</sequence>
<dbReference type="EMBL" id="BGZK01000146">
    <property type="protein sequence ID" value="GBP23003.1"/>
    <property type="molecule type" value="Genomic_DNA"/>
</dbReference>
<comment type="caution">
    <text evidence="2">The sequence shown here is derived from an EMBL/GenBank/DDBJ whole genome shotgun (WGS) entry which is preliminary data.</text>
</comment>
<dbReference type="OrthoDB" id="7477368at2759"/>
<feature type="region of interest" description="Disordered" evidence="1">
    <location>
        <begin position="52"/>
        <end position="80"/>
    </location>
</feature>
<evidence type="ECO:0000256" key="1">
    <source>
        <dbReference type="SAM" id="MobiDB-lite"/>
    </source>
</evidence>